<dbReference type="EMBL" id="CAJNIZ010044437">
    <property type="protein sequence ID" value="CAE7688814.1"/>
    <property type="molecule type" value="Genomic_DNA"/>
</dbReference>
<organism evidence="1 2">
    <name type="scientific">Symbiodinium pilosum</name>
    <name type="common">Dinoflagellate</name>
    <dbReference type="NCBI Taxonomy" id="2952"/>
    <lineage>
        <taxon>Eukaryota</taxon>
        <taxon>Sar</taxon>
        <taxon>Alveolata</taxon>
        <taxon>Dinophyceae</taxon>
        <taxon>Suessiales</taxon>
        <taxon>Symbiodiniaceae</taxon>
        <taxon>Symbiodinium</taxon>
    </lineage>
</organism>
<comment type="caution">
    <text evidence="1">The sequence shown here is derived from an EMBL/GenBank/DDBJ whole genome shotgun (WGS) entry which is preliminary data.</text>
</comment>
<dbReference type="Gene3D" id="2.80.10.50">
    <property type="match status" value="1"/>
</dbReference>
<feature type="non-terminal residue" evidence="1">
    <location>
        <position position="1"/>
    </location>
</feature>
<keyword evidence="2" id="KW-1185">Reference proteome</keyword>
<gene>
    <name evidence="1" type="ORF">SPIL2461_LOCUS19279</name>
</gene>
<evidence type="ECO:0000313" key="1">
    <source>
        <dbReference type="EMBL" id="CAE7688814.1"/>
    </source>
</evidence>
<evidence type="ECO:0000313" key="2">
    <source>
        <dbReference type="Proteomes" id="UP000649617"/>
    </source>
</evidence>
<dbReference type="CDD" id="cd00257">
    <property type="entry name" value="beta-trefoil_FSCN-like"/>
    <property type="match status" value="1"/>
</dbReference>
<name>A0A812WLA7_SYMPI</name>
<dbReference type="InterPro" id="IPR008999">
    <property type="entry name" value="Actin-crosslinking"/>
</dbReference>
<accession>A0A812WLA7</accession>
<sequence length="359" mass="40254">PYLEPGTTVGLWNGLHRRFLRMNDQKDIDYWPGGQVGPMLPGDWIWEKFTVVDAGYGEVALYCKHHKRFLSMNADNMYASDETEMSLKDGWTWQRFAVVPAPGGKIALHNRAHNRFVQMTEHNVQAKGPNAPQDFEAGWTWEIFHVVQVPDTKAGDPPLAGMVSWFRSEDAEVAWRSAVGSYEAFGSDGVHRKVEAGHGAARPVAYMAGDHGQTYNFGKVLSPTYTVCSVSRYTGAHKKRVLQTELPANWLHGHWHGKAGVCHYGEWNTPHDGSSTTDWVVLCGSNGHKVFDGSKNNIAISNGHGFDREYHLKVNPQDGFKEFSDFGVMEVITWNRVLSDAEMMTTIDYLQKKLKLGTA</sequence>
<dbReference type="SUPFAM" id="SSF50405">
    <property type="entry name" value="Actin-crosslinking proteins"/>
    <property type="match status" value="1"/>
</dbReference>
<dbReference type="Proteomes" id="UP000649617">
    <property type="component" value="Unassembled WGS sequence"/>
</dbReference>
<proteinExistence type="predicted"/>
<protein>
    <submittedName>
        <fullName evidence="1">Uncharacterized protein</fullName>
    </submittedName>
</protein>
<dbReference type="AlphaFoldDB" id="A0A812WLA7"/>
<dbReference type="OrthoDB" id="448032at2759"/>
<reference evidence="1" key="1">
    <citation type="submission" date="2021-02" db="EMBL/GenBank/DDBJ databases">
        <authorList>
            <person name="Dougan E. K."/>
            <person name="Rhodes N."/>
            <person name="Thang M."/>
            <person name="Chan C."/>
        </authorList>
    </citation>
    <scope>NUCLEOTIDE SEQUENCE</scope>
</reference>